<dbReference type="RefSeq" id="WP_109825357.1">
    <property type="nucleotide sequence ID" value="NZ_CP029494.1"/>
</dbReference>
<feature type="region of interest" description="Disordered" evidence="1">
    <location>
        <begin position="118"/>
        <end position="143"/>
    </location>
</feature>
<feature type="compositionally biased region" description="Basic residues" evidence="1">
    <location>
        <begin position="129"/>
        <end position="143"/>
    </location>
</feature>
<dbReference type="AlphaFoldDB" id="A0A2Z3JB37"/>
<dbReference type="OrthoDB" id="73423at2"/>
<evidence type="ECO:0000313" key="2">
    <source>
        <dbReference type="EMBL" id="AWN22357.1"/>
    </source>
</evidence>
<gene>
    <name evidence="2" type="ORF">DKM44_03160</name>
</gene>
<evidence type="ECO:0000313" key="3">
    <source>
        <dbReference type="Proteomes" id="UP000245368"/>
    </source>
</evidence>
<dbReference type="KEGG" id="dez:DKM44_03160"/>
<name>A0A2Z3JB37_9DEIO</name>
<dbReference type="Proteomes" id="UP000245368">
    <property type="component" value="Chromosome"/>
</dbReference>
<organism evidence="2 3">
    <name type="scientific">Deinococcus irradiatisoli</name>
    <dbReference type="NCBI Taxonomy" id="2202254"/>
    <lineage>
        <taxon>Bacteria</taxon>
        <taxon>Thermotogati</taxon>
        <taxon>Deinococcota</taxon>
        <taxon>Deinococci</taxon>
        <taxon>Deinococcales</taxon>
        <taxon>Deinococcaceae</taxon>
        <taxon>Deinococcus</taxon>
    </lineage>
</organism>
<protein>
    <submittedName>
        <fullName evidence="2">Uncharacterized protein</fullName>
    </submittedName>
</protein>
<proteinExistence type="predicted"/>
<evidence type="ECO:0000256" key="1">
    <source>
        <dbReference type="SAM" id="MobiDB-lite"/>
    </source>
</evidence>
<accession>A0A2Z3JB37</accession>
<reference evidence="2 3" key="1">
    <citation type="submission" date="2018-05" db="EMBL/GenBank/DDBJ databases">
        <title>Complete Genome Sequence of Deinococcus sp. strain 17bor-2.</title>
        <authorList>
            <person name="Srinivasan S."/>
        </authorList>
    </citation>
    <scope>NUCLEOTIDE SEQUENCE [LARGE SCALE GENOMIC DNA]</scope>
    <source>
        <strain evidence="2 3">17bor-2</strain>
    </source>
</reference>
<sequence length="143" mass="16603">MAYRKLSEQVQMLTNPQRSDTFVKDFKSAVREGQFEAAYMNTERFQLPKEFSRRNSDETYSRSMREMIFEVTPEFEAWFERTNRELAATRRGGNIKPSIEAIEAGLVDFKSLAAETRQKMQASYDKGHSLGKSRARGKRKSSK</sequence>
<keyword evidence="3" id="KW-1185">Reference proteome</keyword>
<dbReference type="EMBL" id="CP029494">
    <property type="protein sequence ID" value="AWN22357.1"/>
    <property type="molecule type" value="Genomic_DNA"/>
</dbReference>